<dbReference type="Pfam" id="PF08245">
    <property type="entry name" value="Mur_ligase_M"/>
    <property type="match status" value="1"/>
</dbReference>
<dbReference type="OrthoDB" id="533138at2759"/>
<comment type="caution">
    <text evidence="2">The sequence shown here is derived from an EMBL/GenBank/DDBJ whole genome shotgun (WGS) entry which is preliminary data.</text>
</comment>
<dbReference type="InterPro" id="IPR013221">
    <property type="entry name" value="Mur_ligase_cen"/>
</dbReference>
<organism evidence="2 3">
    <name type="scientific">Ostreobium quekettii</name>
    <dbReference type="NCBI Taxonomy" id="121088"/>
    <lineage>
        <taxon>Eukaryota</taxon>
        <taxon>Viridiplantae</taxon>
        <taxon>Chlorophyta</taxon>
        <taxon>core chlorophytes</taxon>
        <taxon>Ulvophyceae</taxon>
        <taxon>TCBD clade</taxon>
        <taxon>Bryopsidales</taxon>
        <taxon>Ostreobineae</taxon>
        <taxon>Ostreobiaceae</taxon>
        <taxon>Ostreobium</taxon>
    </lineage>
</organism>
<protein>
    <recommendedName>
        <fullName evidence="1">Mur ligase central domain-containing protein</fullName>
    </recommendedName>
</protein>
<dbReference type="Proteomes" id="UP000708148">
    <property type="component" value="Unassembled WGS sequence"/>
</dbReference>
<dbReference type="InterPro" id="IPR036565">
    <property type="entry name" value="Mur-like_cat_sf"/>
</dbReference>
<dbReference type="EMBL" id="CAJHUC010003063">
    <property type="protein sequence ID" value="CAD7705257.1"/>
    <property type="molecule type" value="Genomic_DNA"/>
</dbReference>
<feature type="non-terminal residue" evidence="2">
    <location>
        <position position="1"/>
    </location>
</feature>
<dbReference type="InterPro" id="IPR036615">
    <property type="entry name" value="Mur_ligase_C_dom_sf"/>
</dbReference>
<dbReference type="Gene3D" id="3.40.1190.10">
    <property type="entry name" value="Mur-like, catalytic domain"/>
    <property type="match status" value="1"/>
</dbReference>
<dbReference type="SUPFAM" id="SSF53623">
    <property type="entry name" value="MurD-like peptide ligases, catalytic domain"/>
    <property type="match status" value="1"/>
</dbReference>
<evidence type="ECO:0000313" key="2">
    <source>
        <dbReference type="EMBL" id="CAD7705257.1"/>
    </source>
</evidence>
<sequence length="391" mass="43208">VVAGDIFFCEVHQDQDDLEPAVRAVEKGAVAVVVQSDEQGVLCCEDMPLIYVKDIHDCEARLAVVFYRNPSGRMLMVGVTGSSGKSTVCWLTRAVLEHCGLMTGLMSDNEYAITDDLLDEEGDLWNEPHPHPAKERSCSTPFHLTPYKGRYTVPDTLPDTLKVQKVLAGMFERGAQACVMECPSIALDQHRCHYVYYALAVFTNLTPEHLDYHGSLDDYIEAKGLLFQKLDNPEKQRAVVNIDSEYAAKFLEFAANVPVVTYGIKDQNADVCIESVKYSIWETELLIRTPVGRMEVISYLIGEHNVYNVLAAVAVALSVNAPLEKIAAGLESVENVPGRTQVVDTGSQQLFSVVVDNAHTPQALTRLLDNIRWGAQSLICSCGWICARLSP</sequence>
<dbReference type="GO" id="GO:0016881">
    <property type="term" value="F:acid-amino acid ligase activity"/>
    <property type="evidence" value="ECO:0007669"/>
    <property type="project" value="InterPro"/>
</dbReference>
<dbReference type="SUPFAM" id="SSF53244">
    <property type="entry name" value="MurD-like peptide ligases, peptide-binding domain"/>
    <property type="match status" value="1"/>
</dbReference>
<dbReference type="GO" id="GO:0005524">
    <property type="term" value="F:ATP binding"/>
    <property type="evidence" value="ECO:0007669"/>
    <property type="project" value="InterPro"/>
</dbReference>
<feature type="domain" description="Mur ligase central" evidence="1">
    <location>
        <begin position="79"/>
        <end position="316"/>
    </location>
</feature>
<dbReference type="PANTHER" id="PTHR23135">
    <property type="entry name" value="MUR LIGASE FAMILY MEMBER"/>
    <property type="match status" value="1"/>
</dbReference>
<dbReference type="AlphaFoldDB" id="A0A8S1JFM4"/>
<keyword evidence="3" id="KW-1185">Reference proteome</keyword>
<name>A0A8S1JFM4_9CHLO</name>
<dbReference type="PANTHER" id="PTHR23135:SF4">
    <property type="entry name" value="UDP-N-ACETYLMURAMOYL-L-ALANYL-D-GLUTAMATE--2,6-DIAMINOPIMELATE LIGASE MURE HOMOLOG, CHLOROPLASTIC"/>
    <property type="match status" value="1"/>
</dbReference>
<evidence type="ECO:0000259" key="1">
    <source>
        <dbReference type="Pfam" id="PF08245"/>
    </source>
</evidence>
<dbReference type="Gene3D" id="3.90.190.20">
    <property type="entry name" value="Mur ligase, C-terminal domain"/>
    <property type="match status" value="1"/>
</dbReference>
<accession>A0A8S1JFM4</accession>
<evidence type="ECO:0000313" key="3">
    <source>
        <dbReference type="Proteomes" id="UP000708148"/>
    </source>
</evidence>
<proteinExistence type="predicted"/>
<dbReference type="Gene3D" id="3.40.1390.10">
    <property type="entry name" value="MurE/MurF, N-terminal domain"/>
    <property type="match status" value="1"/>
</dbReference>
<reference evidence="2" key="1">
    <citation type="submission" date="2020-12" db="EMBL/GenBank/DDBJ databases">
        <authorList>
            <person name="Iha C."/>
        </authorList>
    </citation>
    <scope>NUCLEOTIDE SEQUENCE</scope>
</reference>
<gene>
    <name evidence="2" type="ORF">OSTQU699_LOCUS10612</name>
</gene>